<reference evidence="1" key="1">
    <citation type="submission" date="2020-01" db="EMBL/GenBank/DDBJ databases">
        <authorList>
            <person name="Meier V. D."/>
            <person name="Meier V D."/>
        </authorList>
    </citation>
    <scope>NUCLEOTIDE SEQUENCE</scope>
    <source>
        <strain evidence="1">HLG_WM_MAG_05</strain>
    </source>
</reference>
<accession>A0A6S6SKH0</accession>
<dbReference type="Gene3D" id="3.30.1460.10">
    <property type="match status" value="1"/>
</dbReference>
<dbReference type="AlphaFoldDB" id="A0A6S6SKH0"/>
<organism evidence="1">
    <name type="scientific">uncultured Sulfurovum sp</name>
    <dbReference type="NCBI Taxonomy" id="269237"/>
    <lineage>
        <taxon>Bacteria</taxon>
        <taxon>Pseudomonadati</taxon>
        <taxon>Campylobacterota</taxon>
        <taxon>Epsilonproteobacteria</taxon>
        <taxon>Campylobacterales</taxon>
        <taxon>Sulfurovaceae</taxon>
        <taxon>Sulfurovum</taxon>
        <taxon>environmental samples</taxon>
    </lineage>
</organism>
<proteinExistence type="predicted"/>
<dbReference type="SUPFAM" id="SSF69635">
    <property type="entry name" value="Type III secretory system chaperone-like"/>
    <property type="match status" value="1"/>
</dbReference>
<gene>
    <name evidence="1" type="ORF">HELGO_WM12326</name>
</gene>
<name>A0A6S6SKH0_9BACT</name>
<evidence type="ECO:0000313" key="1">
    <source>
        <dbReference type="EMBL" id="CAA6805331.1"/>
    </source>
</evidence>
<dbReference type="EMBL" id="CACVAU010000017">
    <property type="protein sequence ID" value="CAA6805331.1"/>
    <property type="molecule type" value="Genomic_DNA"/>
</dbReference>
<sequence>MEHVLPTYIKPFESIKEPRIDVDIWQSAIDTFDNADYKESLINLLKYINASVLEGVDTAKDIIFTKMQGSAEISVAITNERLKIEAPFLRVTDETNMVALLRRVTEINFDLLDLAQIVLEDDILIFRYETSLTTCQPSKIYTVLRNISFRADDYDDIFVEEYGAEFYKEPARENLSANEKQETLRQIREILKNIDDYSDFFVEDRQANYRWDIIVISLLRLSNMPYMQGKLRSELINNVERMYDGDVDFSQRINKGLLYIKELQAYSDEYYEKSLYHVEQFISLRWRSTPQIIEERMENHKETIESMNESDDHMAASYFLYAIFLKLIYNYNLDENYKNEIERVLKEVSEKNTKEAAPILLELYWDMYNVEVESKEEEEKKSSVTTWLSNAIWISVAGYLAYNYLG</sequence>
<protein>
    <submittedName>
        <fullName evidence="1">Uncharacterized protein</fullName>
    </submittedName>
</protein>